<keyword evidence="2" id="KW-0732">Signal</keyword>
<feature type="region of interest" description="Disordered" evidence="1">
    <location>
        <begin position="152"/>
        <end position="171"/>
    </location>
</feature>
<dbReference type="OrthoDB" id="4192775at2"/>
<dbReference type="Gene3D" id="2.80.10.50">
    <property type="match status" value="1"/>
</dbReference>
<keyword evidence="4" id="KW-1185">Reference proteome</keyword>
<dbReference type="SUPFAM" id="SSF50370">
    <property type="entry name" value="Ricin B-like lectins"/>
    <property type="match status" value="1"/>
</dbReference>
<gene>
    <name evidence="3" type="ORF">E0H50_13390</name>
</gene>
<name>A0A4R0IMN8_9ACTN</name>
<evidence type="ECO:0000256" key="2">
    <source>
        <dbReference type="SAM" id="SignalP"/>
    </source>
</evidence>
<feature type="signal peptide" evidence="2">
    <location>
        <begin position="1"/>
        <end position="28"/>
    </location>
</feature>
<organism evidence="3 4">
    <name type="scientific">Kribbella sindirgiensis</name>
    <dbReference type="NCBI Taxonomy" id="1124744"/>
    <lineage>
        <taxon>Bacteria</taxon>
        <taxon>Bacillati</taxon>
        <taxon>Actinomycetota</taxon>
        <taxon>Actinomycetes</taxon>
        <taxon>Propionibacteriales</taxon>
        <taxon>Kribbellaceae</taxon>
        <taxon>Kribbella</taxon>
    </lineage>
</organism>
<feature type="chain" id="PRO_5039342097" evidence="2">
    <location>
        <begin position="29"/>
        <end position="171"/>
    </location>
</feature>
<evidence type="ECO:0000313" key="3">
    <source>
        <dbReference type="EMBL" id="TCC34881.1"/>
    </source>
</evidence>
<dbReference type="PROSITE" id="PS50231">
    <property type="entry name" value="RICIN_B_LECTIN"/>
    <property type="match status" value="1"/>
</dbReference>
<dbReference type="RefSeq" id="WP_131287664.1">
    <property type="nucleotide sequence ID" value="NZ_SJKA01000004.1"/>
</dbReference>
<dbReference type="InterPro" id="IPR035992">
    <property type="entry name" value="Ricin_B-like_lectins"/>
</dbReference>
<dbReference type="Proteomes" id="UP000292695">
    <property type="component" value="Unassembled WGS sequence"/>
</dbReference>
<proteinExistence type="predicted"/>
<sequence>MFMSSRALRRAGATVIIAVAGGIIGPLAASTQAAAQPSATVAFFKARNTNEQLFATKNPNFNLSSVKTGPLTGSLAAWDLTTSPDGISVIAKNRATGHCLDTQDGGSSGLVAGRPCDGTLSQRWNLDFVSGGFKLIRNGFTAKFLTKQVGSSSPTLRDFSGSTNQHWIRTP</sequence>
<evidence type="ECO:0000313" key="4">
    <source>
        <dbReference type="Proteomes" id="UP000292695"/>
    </source>
</evidence>
<dbReference type="EMBL" id="SJKA01000004">
    <property type="protein sequence ID" value="TCC34881.1"/>
    <property type="molecule type" value="Genomic_DNA"/>
</dbReference>
<protein>
    <submittedName>
        <fullName evidence="3">Uncharacterized protein</fullName>
    </submittedName>
</protein>
<comment type="caution">
    <text evidence="3">The sequence shown here is derived from an EMBL/GenBank/DDBJ whole genome shotgun (WGS) entry which is preliminary data.</text>
</comment>
<dbReference type="AlphaFoldDB" id="A0A4R0IMN8"/>
<evidence type="ECO:0000256" key="1">
    <source>
        <dbReference type="SAM" id="MobiDB-lite"/>
    </source>
</evidence>
<reference evidence="3 4" key="1">
    <citation type="submission" date="2019-02" db="EMBL/GenBank/DDBJ databases">
        <title>Kribbella capetownensis sp. nov. and Kribbella speibonae sp. nov., isolated from soil.</title>
        <authorList>
            <person name="Curtis S.M."/>
            <person name="Norton I."/>
            <person name="Everest G.J."/>
            <person name="Meyers P.R."/>
        </authorList>
    </citation>
    <scope>NUCLEOTIDE SEQUENCE [LARGE SCALE GENOMIC DNA]</scope>
    <source>
        <strain evidence="3 4">DSM 27082</strain>
    </source>
</reference>
<dbReference type="CDD" id="cd00161">
    <property type="entry name" value="beta-trefoil_Ricin-like"/>
    <property type="match status" value="1"/>
</dbReference>
<accession>A0A4R0IMN8</accession>